<keyword evidence="8" id="KW-0811">Translocation</keyword>
<dbReference type="Proteomes" id="UP000035553">
    <property type="component" value="Unassembled WGS sequence"/>
</dbReference>
<dbReference type="PRINTS" id="PR01853">
    <property type="entry name" value="YAJCTRNLCASE"/>
</dbReference>
<dbReference type="Pfam" id="PF02699">
    <property type="entry name" value="YajC"/>
    <property type="match status" value="1"/>
</dbReference>
<protein>
    <submittedName>
        <fullName evidence="11">Preprotein translocase subunit YajC</fullName>
    </submittedName>
</protein>
<keyword evidence="12" id="KW-1185">Reference proteome</keyword>
<accession>A0A0U1QRF1</accession>
<evidence type="ECO:0000256" key="2">
    <source>
        <dbReference type="ARBA" id="ARBA00006742"/>
    </source>
</evidence>
<dbReference type="AlphaFoldDB" id="A0A0U1QRF1"/>
<evidence type="ECO:0000256" key="6">
    <source>
        <dbReference type="ARBA" id="ARBA00022927"/>
    </source>
</evidence>
<keyword evidence="5" id="KW-0812">Transmembrane</keyword>
<keyword evidence="4" id="KW-1003">Cell membrane</keyword>
<evidence type="ECO:0000256" key="4">
    <source>
        <dbReference type="ARBA" id="ARBA00022475"/>
    </source>
</evidence>
<name>A0A0U1QRF1_9BACL</name>
<proteinExistence type="inferred from homology"/>
<feature type="region of interest" description="Disordered" evidence="10">
    <location>
        <begin position="85"/>
        <end position="107"/>
    </location>
</feature>
<evidence type="ECO:0000256" key="5">
    <source>
        <dbReference type="ARBA" id="ARBA00022692"/>
    </source>
</evidence>
<evidence type="ECO:0000313" key="12">
    <source>
        <dbReference type="Proteomes" id="UP000035553"/>
    </source>
</evidence>
<dbReference type="RefSeq" id="WP_010023290.1">
    <property type="nucleotide sequence ID" value="NZ_AFVQ02000041.1"/>
</dbReference>
<organism evidence="11 12">
    <name type="scientific">Sporolactobacillus inulinus CASD</name>
    <dbReference type="NCBI Taxonomy" id="1069536"/>
    <lineage>
        <taxon>Bacteria</taxon>
        <taxon>Bacillati</taxon>
        <taxon>Bacillota</taxon>
        <taxon>Bacilli</taxon>
        <taxon>Bacillales</taxon>
        <taxon>Sporolactobacillaceae</taxon>
        <taxon>Sporolactobacillus</taxon>
    </lineage>
</organism>
<sequence>MQIIFLLLFVAIFYFLLIRPQQKRTKEARQMQASLSRGDKIVTIGGLQGTIDSLDDQTATLRCGAGKLTFERNAIRAVLKKANAPEPEKIEEGKDKKAKTDTETEKK</sequence>
<comment type="similarity">
    <text evidence="2">Belongs to the YajC family.</text>
</comment>
<dbReference type="GO" id="GO:0015031">
    <property type="term" value="P:protein transport"/>
    <property type="evidence" value="ECO:0007669"/>
    <property type="project" value="UniProtKB-KW"/>
</dbReference>
<keyword evidence="3" id="KW-0813">Transport</keyword>
<keyword evidence="6" id="KW-0653">Protein transport</keyword>
<dbReference type="PANTHER" id="PTHR33909">
    <property type="entry name" value="SEC TRANSLOCON ACCESSORY COMPLEX SUBUNIT YAJC"/>
    <property type="match status" value="1"/>
</dbReference>
<keyword evidence="9" id="KW-0472">Membrane</keyword>
<evidence type="ECO:0000256" key="7">
    <source>
        <dbReference type="ARBA" id="ARBA00022989"/>
    </source>
</evidence>
<dbReference type="SMART" id="SM01323">
    <property type="entry name" value="YajC"/>
    <property type="match status" value="1"/>
</dbReference>
<dbReference type="InterPro" id="IPR003849">
    <property type="entry name" value="Preprotein_translocase_YajC"/>
</dbReference>
<evidence type="ECO:0000256" key="8">
    <source>
        <dbReference type="ARBA" id="ARBA00023010"/>
    </source>
</evidence>
<dbReference type="NCBIfam" id="TIGR00739">
    <property type="entry name" value="yajC"/>
    <property type="match status" value="1"/>
</dbReference>
<dbReference type="STRING" id="1069536.SINU_03255"/>
<keyword evidence="7" id="KW-1133">Transmembrane helix</keyword>
<dbReference type="OrthoDB" id="9800132at2"/>
<evidence type="ECO:0000256" key="10">
    <source>
        <dbReference type="SAM" id="MobiDB-lite"/>
    </source>
</evidence>
<evidence type="ECO:0000256" key="9">
    <source>
        <dbReference type="ARBA" id="ARBA00023136"/>
    </source>
</evidence>
<comment type="caution">
    <text evidence="11">The sequence shown here is derived from an EMBL/GenBank/DDBJ whole genome shotgun (WGS) entry which is preliminary data.</text>
</comment>
<dbReference type="PANTHER" id="PTHR33909:SF1">
    <property type="entry name" value="SEC TRANSLOCON ACCESSORY COMPLEX SUBUNIT YAJC"/>
    <property type="match status" value="1"/>
</dbReference>
<comment type="subcellular location">
    <subcellularLocation>
        <location evidence="1">Cell membrane</location>
        <topology evidence="1">Single-pass membrane protein</topology>
    </subcellularLocation>
</comment>
<dbReference type="GO" id="GO:0005886">
    <property type="term" value="C:plasma membrane"/>
    <property type="evidence" value="ECO:0007669"/>
    <property type="project" value="UniProtKB-SubCell"/>
</dbReference>
<reference evidence="11 12" key="1">
    <citation type="journal article" date="2011" name="J. Bacteriol.">
        <title>Draft genome sequence of Sporolactobacillus inulinus strain CASD, an efficient D-lactic acid-producing bacterium with high-concentration lactate tolerance capability.</title>
        <authorList>
            <person name="Yu B."/>
            <person name="Su F."/>
            <person name="Wang L."/>
            <person name="Xu K."/>
            <person name="Zhao B."/>
            <person name="Xu P."/>
        </authorList>
    </citation>
    <scope>NUCLEOTIDE SEQUENCE [LARGE SCALE GENOMIC DNA]</scope>
    <source>
        <strain evidence="11 12">CASD</strain>
    </source>
</reference>
<evidence type="ECO:0000313" key="11">
    <source>
        <dbReference type="EMBL" id="KLI03397.1"/>
    </source>
</evidence>
<evidence type="ECO:0000256" key="3">
    <source>
        <dbReference type="ARBA" id="ARBA00022448"/>
    </source>
</evidence>
<dbReference type="EMBL" id="AFVQ02000041">
    <property type="protein sequence ID" value="KLI03397.1"/>
    <property type="molecule type" value="Genomic_DNA"/>
</dbReference>
<feature type="compositionally biased region" description="Basic and acidic residues" evidence="10">
    <location>
        <begin position="86"/>
        <end position="107"/>
    </location>
</feature>
<gene>
    <name evidence="11" type="ORF">SINU_03255</name>
</gene>
<evidence type="ECO:0000256" key="1">
    <source>
        <dbReference type="ARBA" id="ARBA00004162"/>
    </source>
</evidence>